<evidence type="ECO:0000313" key="2">
    <source>
        <dbReference type="Proteomes" id="UP000054988"/>
    </source>
</evidence>
<protein>
    <submittedName>
        <fullName evidence="1">Uncharacterized protein</fullName>
    </submittedName>
</protein>
<evidence type="ECO:0000313" key="1">
    <source>
        <dbReference type="EMBL" id="KTB31762.1"/>
    </source>
</evidence>
<dbReference type="EMBL" id="LATX01002294">
    <property type="protein sequence ID" value="KTB31762.1"/>
    <property type="molecule type" value="Genomic_DNA"/>
</dbReference>
<dbReference type="Proteomes" id="UP000054988">
    <property type="component" value="Unassembled WGS sequence"/>
</dbReference>
<gene>
    <name evidence="1" type="ORF">WG66_15660</name>
</gene>
<sequence length="31" mass="3620">MSETLDDVHCNTPVLAKTVKWHYIFAEIDRS</sequence>
<dbReference type="AlphaFoldDB" id="A0A0W0F6J6"/>
<comment type="caution">
    <text evidence="1">The sequence shown here is derived from an EMBL/GenBank/DDBJ whole genome shotgun (WGS) entry which is preliminary data.</text>
</comment>
<organism evidence="1 2">
    <name type="scientific">Moniliophthora roreri</name>
    <name type="common">Frosty pod rot fungus</name>
    <name type="synonym">Monilia roreri</name>
    <dbReference type="NCBI Taxonomy" id="221103"/>
    <lineage>
        <taxon>Eukaryota</taxon>
        <taxon>Fungi</taxon>
        <taxon>Dikarya</taxon>
        <taxon>Basidiomycota</taxon>
        <taxon>Agaricomycotina</taxon>
        <taxon>Agaricomycetes</taxon>
        <taxon>Agaricomycetidae</taxon>
        <taxon>Agaricales</taxon>
        <taxon>Marasmiineae</taxon>
        <taxon>Marasmiaceae</taxon>
        <taxon>Moniliophthora</taxon>
    </lineage>
</organism>
<accession>A0A0W0F6J6</accession>
<name>A0A0W0F6J6_MONRR</name>
<reference evidence="1 2" key="1">
    <citation type="submission" date="2015-12" db="EMBL/GenBank/DDBJ databases">
        <title>Draft genome sequence of Moniliophthora roreri, the causal agent of frosty pod rot of cacao.</title>
        <authorList>
            <person name="Aime M.C."/>
            <person name="Diaz-Valderrama J.R."/>
            <person name="Kijpornyongpan T."/>
            <person name="Phillips-Mora W."/>
        </authorList>
    </citation>
    <scope>NUCLEOTIDE SEQUENCE [LARGE SCALE GENOMIC DNA]</scope>
    <source>
        <strain evidence="1 2">MCA 2952</strain>
    </source>
</reference>
<proteinExistence type="predicted"/>